<dbReference type="EMBL" id="GU474928">
    <property type="protein sequence ID" value="ADI19642.1"/>
    <property type="molecule type" value="Genomic_DNA"/>
</dbReference>
<evidence type="ECO:0000313" key="1">
    <source>
        <dbReference type="EMBL" id="ADI19642.1"/>
    </source>
</evidence>
<dbReference type="AlphaFoldDB" id="E0XZ01"/>
<proteinExistence type="predicted"/>
<sequence length="139" mass="15958">MRGRIRGLEAELAEVRERLQRNSGNTLKAEIPEHFRNGCGPRLHALVAELSGIHRNSRRTVQRFLHSFLKLPVSLGGLQRMIDRFYKTVNPWLGKTGPPAAFARRRDGELLERWTFLCVDGMEPTNNRSVPDLRWLSDA</sequence>
<organism evidence="1">
    <name type="scientific">uncultured delta proteobacterium HF0770_45N15</name>
    <dbReference type="NCBI Taxonomy" id="710835"/>
    <lineage>
        <taxon>Bacteria</taxon>
        <taxon>Deltaproteobacteria</taxon>
        <taxon>environmental samples</taxon>
    </lineage>
</organism>
<protein>
    <submittedName>
        <fullName evidence="1">Uncharacterized protein</fullName>
    </submittedName>
</protein>
<accession>E0XZ01</accession>
<reference evidence="1" key="1">
    <citation type="journal article" date="2011" name="Environ. Microbiol.">
        <title>Time-series analyses of Monterey Bay coastal microbial picoplankton using a 'genome proxy' microarray.</title>
        <authorList>
            <person name="Rich V.I."/>
            <person name="Pham V.D."/>
            <person name="Eppley J."/>
            <person name="Shi Y."/>
            <person name="DeLong E.F."/>
        </authorList>
    </citation>
    <scope>NUCLEOTIDE SEQUENCE</scope>
</reference>
<name>E0XZ01_9DELT</name>